<proteinExistence type="predicted"/>
<evidence type="ECO:0000313" key="1">
    <source>
        <dbReference type="EMBL" id="KAK0177625.1"/>
    </source>
</evidence>
<keyword evidence="2" id="KW-1185">Reference proteome</keyword>
<accession>A0AA39KXQ9</accession>
<protein>
    <submittedName>
        <fullName evidence="1">Uncharacterized protein</fullName>
    </submittedName>
</protein>
<comment type="caution">
    <text evidence="1">The sequence shown here is derived from an EMBL/GenBank/DDBJ whole genome shotgun (WGS) entry which is preliminary data.</text>
</comment>
<reference evidence="1" key="2">
    <citation type="submission" date="2023-03" db="EMBL/GenBank/DDBJ databases">
        <authorList>
            <person name="Inwood S.N."/>
            <person name="Skelly J.G."/>
            <person name="Guhlin J."/>
            <person name="Harrop T.W.R."/>
            <person name="Goldson S.G."/>
            <person name="Dearden P.K."/>
        </authorList>
    </citation>
    <scope>NUCLEOTIDE SEQUENCE</scope>
    <source>
        <strain evidence="1">Irish</strain>
        <tissue evidence="1">Whole body</tissue>
    </source>
</reference>
<sequence length="151" mass="17076">MKAIIVIQILAILLLINFALSLRKFPKVLISNGVNNPSVHRVGIMKPLESLDTEGLIDTMSIGNLQQSRLQKRSSANRKVFVEVGKLIGESLINSWKESSRFIQTPDLKDAKIYMTDENPLPKMTGYQLHILMKGIKSGKFKKMLQKKEKI</sequence>
<name>A0AA39KXQ9_9HYME</name>
<organism evidence="1 2">
    <name type="scientific">Microctonus aethiopoides</name>
    <dbReference type="NCBI Taxonomy" id="144406"/>
    <lineage>
        <taxon>Eukaryota</taxon>
        <taxon>Metazoa</taxon>
        <taxon>Ecdysozoa</taxon>
        <taxon>Arthropoda</taxon>
        <taxon>Hexapoda</taxon>
        <taxon>Insecta</taxon>
        <taxon>Pterygota</taxon>
        <taxon>Neoptera</taxon>
        <taxon>Endopterygota</taxon>
        <taxon>Hymenoptera</taxon>
        <taxon>Apocrita</taxon>
        <taxon>Ichneumonoidea</taxon>
        <taxon>Braconidae</taxon>
        <taxon>Euphorinae</taxon>
        <taxon>Microctonus</taxon>
    </lineage>
</organism>
<dbReference type="AlphaFoldDB" id="A0AA39KXQ9"/>
<dbReference type="Proteomes" id="UP001168990">
    <property type="component" value="Unassembled WGS sequence"/>
</dbReference>
<evidence type="ECO:0000313" key="2">
    <source>
        <dbReference type="Proteomes" id="UP001168990"/>
    </source>
</evidence>
<dbReference type="EMBL" id="JAQQBS010000001">
    <property type="protein sequence ID" value="KAK0177625.1"/>
    <property type="molecule type" value="Genomic_DNA"/>
</dbReference>
<gene>
    <name evidence="1" type="ORF">PV328_001659</name>
</gene>
<reference evidence="1" key="1">
    <citation type="journal article" date="2023" name="bioRxiv">
        <title>Scaffold-level genome assemblies of two parasitoid biocontrol wasps reveal the parthenogenesis mechanism and an associated novel virus.</title>
        <authorList>
            <person name="Inwood S."/>
            <person name="Skelly J."/>
            <person name="Guhlin J."/>
            <person name="Harrop T."/>
            <person name="Goldson S."/>
            <person name="Dearden P."/>
        </authorList>
    </citation>
    <scope>NUCLEOTIDE SEQUENCE</scope>
    <source>
        <strain evidence="1">Irish</strain>
        <tissue evidence="1">Whole body</tissue>
    </source>
</reference>